<feature type="chain" id="PRO_5047291855" evidence="2">
    <location>
        <begin position="24"/>
        <end position="169"/>
    </location>
</feature>
<name>A0ABS1ENT1_9CLOT</name>
<feature type="region of interest" description="Disordered" evidence="1">
    <location>
        <begin position="35"/>
        <end position="55"/>
    </location>
</feature>
<proteinExistence type="predicted"/>
<dbReference type="RefSeq" id="WP_200268773.1">
    <property type="nucleotide sequence ID" value="NZ_JAENHN010000029.1"/>
</dbReference>
<dbReference type="InterPro" id="IPR038503">
    <property type="entry name" value="SpoIIIAH_sf"/>
</dbReference>
<dbReference type="InterPro" id="IPR024232">
    <property type="entry name" value="SpoIIIAH"/>
</dbReference>
<feature type="signal peptide" evidence="2">
    <location>
        <begin position="1"/>
        <end position="23"/>
    </location>
</feature>
<keyword evidence="2" id="KW-0732">Signal</keyword>
<dbReference type="Proteomes" id="UP000596739">
    <property type="component" value="Unassembled WGS sequence"/>
</dbReference>
<reference evidence="4" key="1">
    <citation type="submission" date="2021-01" db="EMBL/GenBank/DDBJ databases">
        <title>Genome public.</title>
        <authorList>
            <person name="Liu C."/>
            <person name="Sun Q."/>
        </authorList>
    </citation>
    <scope>NUCLEOTIDE SEQUENCE [LARGE SCALE GENOMIC DNA]</scope>
    <source>
        <strain evidence="4">YIM B02505</strain>
    </source>
</reference>
<sequence>MNRKQAGIILTLLALIVCAGILAARVNGQVDDGTGSSLTSLPFTKDNGDKTASNTKDYFYESRNTREQQDAQTMQNLKSIIEDKNTSANQKTDAQKELTALTMARDYETRIELSVKGKGFEDALCLIEGPKARVIVKSKDSLNEKQSIQIQESVASVSKIKDVVIEAKQ</sequence>
<protein>
    <submittedName>
        <fullName evidence="3">SpoIIIAH-like family protein</fullName>
    </submittedName>
</protein>
<dbReference type="Gene3D" id="1.10.287.4300">
    <property type="entry name" value="Stage III sporulation protein AH-like"/>
    <property type="match status" value="1"/>
</dbReference>
<accession>A0ABS1ENT1</accession>
<dbReference type="EMBL" id="JAENHN010000029">
    <property type="protein sequence ID" value="MBK1810994.1"/>
    <property type="molecule type" value="Genomic_DNA"/>
</dbReference>
<comment type="caution">
    <text evidence="3">The sequence shown here is derived from an EMBL/GenBank/DDBJ whole genome shotgun (WGS) entry which is preliminary data.</text>
</comment>
<evidence type="ECO:0000313" key="3">
    <source>
        <dbReference type="EMBL" id="MBK1810994.1"/>
    </source>
</evidence>
<gene>
    <name evidence="3" type="ORF">JHL18_10180</name>
</gene>
<keyword evidence="4" id="KW-1185">Reference proteome</keyword>
<organism evidence="3 4">
    <name type="scientific">Clostridium yunnanense</name>
    <dbReference type="NCBI Taxonomy" id="2800325"/>
    <lineage>
        <taxon>Bacteria</taxon>
        <taxon>Bacillati</taxon>
        <taxon>Bacillota</taxon>
        <taxon>Clostridia</taxon>
        <taxon>Eubacteriales</taxon>
        <taxon>Clostridiaceae</taxon>
        <taxon>Clostridium</taxon>
    </lineage>
</organism>
<dbReference type="Pfam" id="PF12685">
    <property type="entry name" value="SpoIIIAH"/>
    <property type="match status" value="1"/>
</dbReference>
<evidence type="ECO:0000256" key="1">
    <source>
        <dbReference type="SAM" id="MobiDB-lite"/>
    </source>
</evidence>
<evidence type="ECO:0000313" key="4">
    <source>
        <dbReference type="Proteomes" id="UP000596739"/>
    </source>
</evidence>
<evidence type="ECO:0000256" key="2">
    <source>
        <dbReference type="SAM" id="SignalP"/>
    </source>
</evidence>